<dbReference type="Gene3D" id="2.60.120.10">
    <property type="entry name" value="Jelly Rolls"/>
    <property type="match status" value="1"/>
</dbReference>
<name>A0A843UNZ5_COLES</name>
<evidence type="ECO:0000259" key="2">
    <source>
        <dbReference type="Pfam" id="PF00190"/>
    </source>
</evidence>
<keyword evidence="1" id="KW-0732">Signal</keyword>
<dbReference type="PANTHER" id="PTHR31238">
    <property type="entry name" value="GERMIN-LIKE PROTEIN SUBFAMILY 3 MEMBER 3"/>
    <property type="match status" value="1"/>
</dbReference>
<feature type="signal peptide" evidence="1">
    <location>
        <begin position="1"/>
        <end position="21"/>
    </location>
</feature>
<evidence type="ECO:0000313" key="4">
    <source>
        <dbReference type="Proteomes" id="UP000652761"/>
    </source>
</evidence>
<sequence length="160" mass="16592">MAPNALIALALVLATASHALAGDPDITTDFVVPGGTVTNPATFTFTGLRSAVQGAGVPPASPFKVTKASQVEFPALDGQSVSMAVLQYAPGGINALHTHPRRVRVTWRASRIGVVYHGGDTFDMHSDVGTVSIVCHRIKSTHLNSDSVDLCNATGSSQSL</sequence>
<dbReference type="InterPro" id="IPR014710">
    <property type="entry name" value="RmlC-like_jellyroll"/>
</dbReference>
<dbReference type="Pfam" id="PF00190">
    <property type="entry name" value="Cupin_1"/>
    <property type="match status" value="1"/>
</dbReference>
<evidence type="ECO:0000256" key="1">
    <source>
        <dbReference type="SAM" id="SignalP"/>
    </source>
</evidence>
<feature type="chain" id="PRO_5032459451" description="Cupin type-1 domain-containing protein" evidence="1">
    <location>
        <begin position="22"/>
        <end position="160"/>
    </location>
</feature>
<dbReference type="OrthoDB" id="1546383at2759"/>
<dbReference type="Proteomes" id="UP000652761">
    <property type="component" value="Unassembled WGS sequence"/>
</dbReference>
<dbReference type="SUPFAM" id="SSF51182">
    <property type="entry name" value="RmlC-like cupins"/>
    <property type="match status" value="1"/>
</dbReference>
<dbReference type="InterPro" id="IPR011051">
    <property type="entry name" value="RmlC_Cupin_sf"/>
</dbReference>
<accession>A0A843UNZ5</accession>
<reference evidence="3" key="1">
    <citation type="submission" date="2017-07" db="EMBL/GenBank/DDBJ databases">
        <title>Taro Niue Genome Assembly and Annotation.</title>
        <authorList>
            <person name="Atibalentja N."/>
            <person name="Keating K."/>
            <person name="Fields C.J."/>
        </authorList>
    </citation>
    <scope>NUCLEOTIDE SEQUENCE</scope>
    <source>
        <strain evidence="3">Niue_2</strain>
        <tissue evidence="3">Leaf</tissue>
    </source>
</reference>
<feature type="domain" description="Cupin type-1" evidence="2">
    <location>
        <begin position="64"/>
        <end position="102"/>
    </location>
</feature>
<comment type="caution">
    <text evidence="3">The sequence shown here is derived from an EMBL/GenBank/DDBJ whole genome shotgun (WGS) entry which is preliminary data.</text>
</comment>
<proteinExistence type="predicted"/>
<keyword evidence="4" id="KW-1185">Reference proteome</keyword>
<dbReference type="AlphaFoldDB" id="A0A843UNZ5"/>
<protein>
    <recommendedName>
        <fullName evidence="2">Cupin type-1 domain-containing protein</fullName>
    </recommendedName>
</protein>
<evidence type="ECO:0000313" key="3">
    <source>
        <dbReference type="EMBL" id="MQL85245.1"/>
    </source>
</evidence>
<gene>
    <name evidence="3" type="ORF">Taro_017762</name>
</gene>
<dbReference type="EMBL" id="NMUH01000816">
    <property type="protein sequence ID" value="MQL85245.1"/>
    <property type="molecule type" value="Genomic_DNA"/>
</dbReference>
<organism evidence="3 4">
    <name type="scientific">Colocasia esculenta</name>
    <name type="common">Wild taro</name>
    <name type="synonym">Arum esculentum</name>
    <dbReference type="NCBI Taxonomy" id="4460"/>
    <lineage>
        <taxon>Eukaryota</taxon>
        <taxon>Viridiplantae</taxon>
        <taxon>Streptophyta</taxon>
        <taxon>Embryophyta</taxon>
        <taxon>Tracheophyta</taxon>
        <taxon>Spermatophyta</taxon>
        <taxon>Magnoliopsida</taxon>
        <taxon>Liliopsida</taxon>
        <taxon>Araceae</taxon>
        <taxon>Aroideae</taxon>
        <taxon>Colocasieae</taxon>
        <taxon>Colocasia</taxon>
    </lineage>
</organism>
<dbReference type="InterPro" id="IPR006045">
    <property type="entry name" value="Cupin_1"/>
</dbReference>